<name>A0A3P2A6F2_9NEIS</name>
<keyword evidence="1" id="KW-0812">Transmembrane</keyword>
<sequence>MKAKILIAWVLMTPWILLFLFISFQVKVFLPLKDETIIIQDPRFSTIRFGMAFAQKNKVYTIRCNDDYHANLCVNNNSFYSLKNQDQISELTEIELNIATHPFLKNYPRYDNSIITRFTFKNAAGEKIQVINPQTEIDRMLHLRSGENRQMKLELFGFISLCYIFMALVIRFPQIIFGKTVKQ</sequence>
<feature type="transmembrane region" description="Helical" evidence="1">
    <location>
        <begin position="6"/>
        <end position="24"/>
    </location>
</feature>
<keyword evidence="3" id="KW-1185">Reference proteome</keyword>
<protein>
    <submittedName>
        <fullName evidence="2">Uncharacterized protein</fullName>
    </submittedName>
</protein>
<evidence type="ECO:0000313" key="3">
    <source>
        <dbReference type="Proteomes" id="UP000269923"/>
    </source>
</evidence>
<keyword evidence="1" id="KW-1133">Transmembrane helix</keyword>
<dbReference type="Proteomes" id="UP000269923">
    <property type="component" value="Unassembled WGS sequence"/>
</dbReference>
<proteinExistence type="predicted"/>
<dbReference type="EMBL" id="RQYC01000005">
    <property type="protein sequence ID" value="RRD90565.1"/>
    <property type="molecule type" value="Genomic_DNA"/>
</dbReference>
<reference evidence="2 3" key="1">
    <citation type="submission" date="2018-11" db="EMBL/GenBank/DDBJ databases">
        <title>Genomes From Bacteria Associated with the Canine Oral Cavity: a Test Case for Automated Genome-Based Taxonomic Assignment.</title>
        <authorList>
            <person name="Coil D.A."/>
            <person name="Jospin G."/>
            <person name="Darling A.E."/>
            <person name="Wallis C."/>
            <person name="Davis I.J."/>
            <person name="Harris S."/>
            <person name="Eisen J.A."/>
            <person name="Holcombe L.J."/>
            <person name="O'Flynn C."/>
        </authorList>
    </citation>
    <scope>NUCLEOTIDE SEQUENCE [LARGE SCALE GENOMIC DNA]</scope>
    <source>
        <strain evidence="2 3">COT-280</strain>
    </source>
</reference>
<evidence type="ECO:0000313" key="2">
    <source>
        <dbReference type="EMBL" id="RRD90565.1"/>
    </source>
</evidence>
<comment type="caution">
    <text evidence="2">The sequence shown here is derived from an EMBL/GenBank/DDBJ whole genome shotgun (WGS) entry which is preliminary data.</text>
</comment>
<feature type="transmembrane region" description="Helical" evidence="1">
    <location>
        <begin position="155"/>
        <end position="177"/>
    </location>
</feature>
<accession>A0A3P2A6F2</accession>
<dbReference type="RefSeq" id="WP_124794450.1">
    <property type="nucleotide sequence ID" value="NZ_RQYC01000005.1"/>
</dbReference>
<keyword evidence="1" id="KW-0472">Membrane</keyword>
<evidence type="ECO:0000256" key="1">
    <source>
        <dbReference type="SAM" id="Phobius"/>
    </source>
</evidence>
<dbReference type="AlphaFoldDB" id="A0A3P2A6F2"/>
<gene>
    <name evidence="2" type="ORF">EII21_04620</name>
</gene>
<organism evidence="2 3">
    <name type="scientific">Conchiformibius steedae</name>
    <dbReference type="NCBI Taxonomy" id="153493"/>
    <lineage>
        <taxon>Bacteria</taxon>
        <taxon>Pseudomonadati</taxon>
        <taxon>Pseudomonadota</taxon>
        <taxon>Betaproteobacteria</taxon>
        <taxon>Neisseriales</taxon>
        <taxon>Neisseriaceae</taxon>
        <taxon>Conchiformibius</taxon>
    </lineage>
</organism>